<evidence type="ECO:0000256" key="2">
    <source>
        <dbReference type="ARBA" id="ARBA00022614"/>
    </source>
</evidence>
<evidence type="ECO:0000256" key="7">
    <source>
        <dbReference type="ARBA" id="ARBA00023136"/>
    </source>
</evidence>
<evidence type="ECO:0000256" key="9">
    <source>
        <dbReference type="SAM" id="MobiDB-lite"/>
    </source>
</evidence>
<feature type="binding site" evidence="8">
    <location>
        <position position="356"/>
    </location>
    <ligand>
        <name>ATP</name>
        <dbReference type="ChEBI" id="CHEBI:30616"/>
    </ligand>
</feature>
<accession>S8CGQ4</accession>
<evidence type="ECO:0000256" key="3">
    <source>
        <dbReference type="ARBA" id="ARBA00022692"/>
    </source>
</evidence>
<keyword evidence="14" id="KW-1185">Reference proteome</keyword>
<dbReference type="Gene3D" id="3.80.10.10">
    <property type="entry name" value="Ribonuclease Inhibitor"/>
    <property type="match status" value="2"/>
</dbReference>
<dbReference type="AlphaFoldDB" id="S8CGQ4"/>
<dbReference type="InterPro" id="IPR017441">
    <property type="entry name" value="Protein_kinase_ATP_BS"/>
</dbReference>
<evidence type="ECO:0000313" key="13">
    <source>
        <dbReference type="EMBL" id="EPS66154.1"/>
    </source>
</evidence>
<evidence type="ECO:0000256" key="5">
    <source>
        <dbReference type="ARBA" id="ARBA00022737"/>
    </source>
</evidence>
<keyword evidence="2" id="KW-0433">Leucine-rich repeat</keyword>
<keyword evidence="3 10" id="KW-0812">Transmembrane</keyword>
<dbReference type="OrthoDB" id="418615at2759"/>
<dbReference type="SUPFAM" id="SSF56112">
    <property type="entry name" value="Protein kinase-like (PK-like)"/>
    <property type="match status" value="1"/>
</dbReference>
<dbReference type="InterPro" id="IPR011009">
    <property type="entry name" value="Kinase-like_dom_sf"/>
</dbReference>
<protein>
    <submittedName>
        <fullName evidence="13">Receptor-like protein kinase</fullName>
    </submittedName>
</protein>
<dbReference type="Pfam" id="PF00560">
    <property type="entry name" value="LRR_1"/>
    <property type="match status" value="1"/>
</dbReference>
<feature type="signal peptide" evidence="11">
    <location>
        <begin position="1"/>
        <end position="20"/>
    </location>
</feature>
<feature type="transmembrane region" description="Helical" evidence="10">
    <location>
        <begin position="231"/>
        <end position="255"/>
    </location>
</feature>
<feature type="chain" id="PRO_5004561910" evidence="11">
    <location>
        <begin position="21"/>
        <end position="609"/>
    </location>
</feature>
<evidence type="ECO:0000256" key="8">
    <source>
        <dbReference type="PROSITE-ProRule" id="PRU10141"/>
    </source>
</evidence>
<evidence type="ECO:0000256" key="4">
    <source>
        <dbReference type="ARBA" id="ARBA00022729"/>
    </source>
</evidence>
<dbReference type="PANTHER" id="PTHR48007">
    <property type="entry name" value="LEUCINE-RICH REPEAT RECEPTOR-LIKE PROTEIN KINASE PXC1"/>
    <property type="match status" value="1"/>
</dbReference>
<keyword evidence="8" id="KW-0067">ATP-binding</keyword>
<dbReference type="InterPro" id="IPR046959">
    <property type="entry name" value="PRK1-6/SRF4-like"/>
</dbReference>
<feature type="domain" description="Protein kinase" evidence="12">
    <location>
        <begin position="328"/>
        <end position="608"/>
    </location>
</feature>
<feature type="non-terminal residue" evidence="13">
    <location>
        <position position="609"/>
    </location>
</feature>
<dbReference type="EMBL" id="AUSU01003832">
    <property type="protein sequence ID" value="EPS66154.1"/>
    <property type="molecule type" value="Genomic_DNA"/>
</dbReference>
<dbReference type="InterPro" id="IPR000719">
    <property type="entry name" value="Prot_kinase_dom"/>
</dbReference>
<dbReference type="InterPro" id="IPR032675">
    <property type="entry name" value="LRR_dom_sf"/>
</dbReference>
<evidence type="ECO:0000313" key="14">
    <source>
        <dbReference type="Proteomes" id="UP000015453"/>
    </source>
</evidence>
<keyword evidence="13" id="KW-0808">Transferase</keyword>
<dbReference type="PROSITE" id="PS50011">
    <property type="entry name" value="PROTEIN_KINASE_DOM"/>
    <property type="match status" value="1"/>
</dbReference>
<proteinExistence type="predicted"/>
<dbReference type="Pfam" id="PF08263">
    <property type="entry name" value="LRRNT_2"/>
    <property type="match status" value="1"/>
</dbReference>
<dbReference type="Pfam" id="PF13855">
    <property type="entry name" value="LRR_8"/>
    <property type="match status" value="1"/>
</dbReference>
<gene>
    <name evidence="13" type="ORF">M569_08621</name>
</gene>
<dbReference type="GO" id="GO:0005524">
    <property type="term" value="F:ATP binding"/>
    <property type="evidence" value="ECO:0007669"/>
    <property type="project" value="UniProtKB-UniRule"/>
</dbReference>
<dbReference type="Gene3D" id="1.10.510.10">
    <property type="entry name" value="Transferase(Phosphotransferase) domain 1"/>
    <property type="match status" value="1"/>
</dbReference>
<keyword evidence="13" id="KW-0418">Kinase</keyword>
<evidence type="ECO:0000256" key="10">
    <source>
        <dbReference type="SAM" id="Phobius"/>
    </source>
</evidence>
<keyword evidence="7 10" id="KW-0472">Membrane</keyword>
<feature type="region of interest" description="Disordered" evidence="9">
    <location>
        <begin position="266"/>
        <end position="304"/>
    </location>
</feature>
<keyword evidence="4 11" id="KW-0732">Signal</keyword>
<comment type="caution">
    <text evidence="13">The sequence shown here is derived from an EMBL/GenBank/DDBJ whole genome shotgun (WGS) entry which is preliminary data.</text>
</comment>
<keyword evidence="13" id="KW-0675">Receptor</keyword>
<evidence type="ECO:0000256" key="6">
    <source>
        <dbReference type="ARBA" id="ARBA00022989"/>
    </source>
</evidence>
<sequence length="609" mass="67324">VFQFVIIFMHFMACSGETEAEILLMFKISLQNSKALSNWNEANPPCTGNHANWMGVVCSHDGAVLGLRLENMGLTGTIDVDSLAKLKNLRTLNLINNKFDGSLPDFTGLIVLRRIYLSNNRFSSEIVMDAFQGMLSLRKLDLSNNRFSGPIPASLAALPRLVELKLDGNQFDGEIPEFPPGKLAIFNVSNNDLVGHIPPTLSNFSASAFSGNRDLCGAPLQTCDDSSRISVGPLIIVSVLVAAAVAALVAVFFILHGHWQPVGGGGFPGVDPGSKPPELEKLESGHSVTATATAPDKINHSRKKPKPNVKITFLKEGRYEFDMADLLKASAEILGSGIFSSTYKATLNNGQAMVVKRFRQMNNLTKEEFYEHMWRLGKLNHPNLLPIVGFYYWKEEKLLVADYIEQSSLASHLHGTMTTPRKRSRDHIGWPMRLNIVKGVSRGLLYLYDELPSLTTPHGHLKSSNILLDGSYAPLLTDYGLVPVVYPEHAEEHMISYKSPEHLQSGRISKKTDVWSLGIMIVEILTGKFPSNFLQRGHGGSAADMQGWVDAVVRDGENAEVLDGDMERDEECEGEMMKLLRIGLSCSDVDVNMRPDIREAVHRIEQVME</sequence>
<dbReference type="GO" id="GO:0016020">
    <property type="term" value="C:membrane"/>
    <property type="evidence" value="ECO:0007669"/>
    <property type="project" value="UniProtKB-SubCell"/>
</dbReference>
<dbReference type="PROSITE" id="PS00107">
    <property type="entry name" value="PROTEIN_KINASE_ATP"/>
    <property type="match status" value="1"/>
</dbReference>
<dbReference type="FunFam" id="3.80.10.10:FF:000400">
    <property type="entry name" value="Nuclear pore complex protein NUP107"/>
    <property type="match status" value="1"/>
</dbReference>
<dbReference type="SUPFAM" id="SSF52058">
    <property type="entry name" value="L domain-like"/>
    <property type="match status" value="1"/>
</dbReference>
<keyword evidence="5" id="KW-0677">Repeat</keyword>
<dbReference type="Gene3D" id="3.30.200.20">
    <property type="entry name" value="Phosphorylase Kinase, domain 1"/>
    <property type="match status" value="1"/>
</dbReference>
<evidence type="ECO:0000259" key="12">
    <source>
        <dbReference type="PROSITE" id="PS50011"/>
    </source>
</evidence>
<dbReference type="Proteomes" id="UP000015453">
    <property type="component" value="Unassembled WGS sequence"/>
</dbReference>
<name>S8CGQ4_9LAMI</name>
<feature type="non-terminal residue" evidence="13">
    <location>
        <position position="1"/>
    </location>
</feature>
<evidence type="ECO:0000256" key="1">
    <source>
        <dbReference type="ARBA" id="ARBA00004370"/>
    </source>
</evidence>
<dbReference type="Pfam" id="PF00069">
    <property type="entry name" value="Pkinase"/>
    <property type="match status" value="1"/>
</dbReference>
<dbReference type="GO" id="GO:0004672">
    <property type="term" value="F:protein kinase activity"/>
    <property type="evidence" value="ECO:0007669"/>
    <property type="project" value="InterPro"/>
</dbReference>
<comment type="subcellular location">
    <subcellularLocation>
        <location evidence="1">Membrane</location>
    </subcellularLocation>
</comment>
<dbReference type="InterPro" id="IPR001611">
    <property type="entry name" value="Leu-rich_rpt"/>
</dbReference>
<keyword evidence="8" id="KW-0547">Nucleotide-binding</keyword>
<dbReference type="PANTHER" id="PTHR48007:SF64">
    <property type="entry name" value="POLLEN RECEPTOR-LIKE KINASE 1"/>
    <property type="match status" value="1"/>
</dbReference>
<evidence type="ECO:0000256" key="11">
    <source>
        <dbReference type="SAM" id="SignalP"/>
    </source>
</evidence>
<reference evidence="13 14" key="1">
    <citation type="journal article" date="2013" name="BMC Genomics">
        <title>The miniature genome of a carnivorous plant Genlisea aurea contains a low number of genes and short non-coding sequences.</title>
        <authorList>
            <person name="Leushkin E.V."/>
            <person name="Sutormin R.A."/>
            <person name="Nabieva E.R."/>
            <person name="Penin A.A."/>
            <person name="Kondrashov A.S."/>
            <person name="Logacheva M.D."/>
        </authorList>
    </citation>
    <scope>NUCLEOTIDE SEQUENCE [LARGE SCALE GENOMIC DNA]</scope>
</reference>
<dbReference type="InterPro" id="IPR013210">
    <property type="entry name" value="LRR_N_plant-typ"/>
</dbReference>
<organism evidence="13 14">
    <name type="scientific">Genlisea aurea</name>
    <dbReference type="NCBI Taxonomy" id="192259"/>
    <lineage>
        <taxon>Eukaryota</taxon>
        <taxon>Viridiplantae</taxon>
        <taxon>Streptophyta</taxon>
        <taxon>Embryophyta</taxon>
        <taxon>Tracheophyta</taxon>
        <taxon>Spermatophyta</taxon>
        <taxon>Magnoliopsida</taxon>
        <taxon>eudicotyledons</taxon>
        <taxon>Gunneridae</taxon>
        <taxon>Pentapetalae</taxon>
        <taxon>asterids</taxon>
        <taxon>lamiids</taxon>
        <taxon>Lamiales</taxon>
        <taxon>Lentibulariaceae</taxon>
        <taxon>Genlisea</taxon>
    </lineage>
</organism>
<dbReference type="PROSITE" id="PS51450">
    <property type="entry name" value="LRR"/>
    <property type="match status" value="1"/>
</dbReference>
<keyword evidence="6 10" id="KW-1133">Transmembrane helix</keyword>